<organism evidence="1">
    <name type="scientific">Anguilla anguilla</name>
    <name type="common">European freshwater eel</name>
    <name type="synonym">Muraena anguilla</name>
    <dbReference type="NCBI Taxonomy" id="7936"/>
    <lineage>
        <taxon>Eukaryota</taxon>
        <taxon>Metazoa</taxon>
        <taxon>Chordata</taxon>
        <taxon>Craniata</taxon>
        <taxon>Vertebrata</taxon>
        <taxon>Euteleostomi</taxon>
        <taxon>Actinopterygii</taxon>
        <taxon>Neopterygii</taxon>
        <taxon>Teleostei</taxon>
        <taxon>Anguilliformes</taxon>
        <taxon>Anguillidae</taxon>
        <taxon>Anguilla</taxon>
    </lineage>
</organism>
<sequence>MLGCGAAEDRHSATGSASNCALRLETKSLHSVQLMSG</sequence>
<evidence type="ECO:0000313" key="1">
    <source>
        <dbReference type="EMBL" id="JAH00769.1"/>
    </source>
</evidence>
<name>A0A0E9P8E5_ANGAN</name>
<dbReference type="AlphaFoldDB" id="A0A0E9P8E5"/>
<dbReference type="EMBL" id="GBXM01107808">
    <property type="protein sequence ID" value="JAH00769.1"/>
    <property type="molecule type" value="Transcribed_RNA"/>
</dbReference>
<reference evidence="1" key="2">
    <citation type="journal article" date="2015" name="Fish Shellfish Immunol.">
        <title>Early steps in the European eel (Anguilla anguilla)-Vibrio vulnificus interaction in the gills: Role of the RtxA13 toxin.</title>
        <authorList>
            <person name="Callol A."/>
            <person name="Pajuelo D."/>
            <person name="Ebbesson L."/>
            <person name="Teles M."/>
            <person name="MacKenzie S."/>
            <person name="Amaro C."/>
        </authorList>
    </citation>
    <scope>NUCLEOTIDE SEQUENCE</scope>
</reference>
<protein>
    <submittedName>
        <fullName evidence="1">Uncharacterized protein</fullName>
    </submittedName>
</protein>
<proteinExistence type="predicted"/>
<accession>A0A0E9P8E5</accession>
<reference evidence="1" key="1">
    <citation type="submission" date="2014-11" db="EMBL/GenBank/DDBJ databases">
        <authorList>
            <person name="Amaro Gonzalez C."/>
        </authorList>
    </citation>
    <scope>NUCLEOTIDE SEQUENCE</scope>
</reference>